<keyword evidence="4" id="KW-0812">Transmembrane</keyword>
<dbReference type="Pfam" id="PF12833">
    <property type="entry name" value="HTH_18"/>
    <property type="match status" value="1"/>
</dbReference>
<dbReference type="Proteomes" id="UP000000493">
    <property type="component" value="Chromosome"/>
</dbReference>
<dbReference type="AlphaFoldDB" id="A0A7U3ZJW2"/>
<dbReference type="InterPro" id="IPR009057">
    <property type="entry name" value="Homeodomain-like_sf"/>
</dbReference>
<dbReference type="SUPFAM" id="SSF46689">
    <property type="entry name" value="Homeodomain-like"/>
    <property type="match status" value="1"/>
</dbReference>
<evidence type="ECO:0000256" key="1">
    <source>
        <dbReference type="ARBA" id="ARBA00023015"/>
    </source>
</evidence>
<feature type="transmembrane region" description="Helical" evidence="4">
    <location>
        <begin position="6"/>
        <end position="29"/>
    </location>
</feature>
<dbReference type="Gene3D" id="1.10.10.60">
    <property type="entry name" value="Homeodomain-like"/>
    <property type="match status" value="1"/>
</dbReference>
<dbReference type="PROSITE" id="PS01124">
    <property type="entry name" value="HTH_ARAC_FAMILY_2"/>
    <property type="match status" value="1"/>
</dbReference>
<protein>
    <submittedName>
        <fullName evidence="6">Transcriptional regulator, AraC family</fullName>
    </submittedName>
</protein>
<keyword evidence="1" id="KW-0805">Transcription regulation</keyword>
<gene>
    <name evidence="6" type="ordered locus">Runsl_2175</name>
</gene>
<name>A0A7U3ZJW2_RUNSL</name>
<accession>A0A7U3ZJW2</accession>
<dbReference type="EMBL" id="CP002859">
    <property type="protein sequence ID" value="AEI48587.1"/>
    <property type="molecule type" value="Genomic_DNA"/>
</dbReference>
<feature type="domain" description="HTH araC/xylS-type" evidence="5">
    <location>
        <begin position="60"/>
        <end position="164"/>
    </location>
</feature>
<keyword evidence="4" id="KW-1133">Transmembrane helix</keyword>
<dbReference type="GO" id="GO:0043565">
    <property type="term" value="F:sequence-specific DNA binding"/>
    <property type="evidence" value="ECO:0007669"/>
    <property type="project" value="InterPro"/>
</dbReference>
<dbReference type="RefSeq" id="WP_013927898.1">
    <property type="nucleotide sequence ID" value="NC_015703.1"/>
</dbReference>
<evidence type="ECO:0000259" key="5">
    <source>
        <dbReference type="PROSITE" id="PS01124"/>
    </source>
</evidence>
<sequence length="170" mass="19705">MKELPVTLNGLLGGIGIFIGLVWVLFFVVRSEKMLQKSMKLNVLFFGKKANQEYAVRLLNRLFRLMNDEKPYLEKDISPELLALRLNVTAEQLTNVINDTLEQGFPELISTYRIQEAKRLLVTPEFQHSKPEEIAARVGYESIALFDEAFKKFTEQTPTEYKKRMNMICL</sequence>
<keyword evidence="4" id="KW-0472">Membrane</keyword>
<organism evidence="6 7">
    <name type="scientific">Runella slithyformis (strain ATCC 29530 / DSM 19594 / LMG 11500 / NCIMB 11436 / LSU 4)</name>
    <dbReference type="NCBI Taxonomy" id="761193"/>
    <lineage>
        <taxon>Bacteria</taxon>
        <taxon>Pseudomonadati</taxon>
        <taxon>Bacteroidota</taxon>
        <taxon>Cytophagia</taxon>
        <taxon>Cytophagales</taxon>
        <taxon>Spirosomataceae</taxon>
        <taxon>Runella</taxon>
    </lineage>
</organism>
<evidence type="ECO:0000256" key="4">
    <source>
        <dbReference type="SAM" id="Phobius"/>
    </source>
</evidence>
<keyword evidence="3" id="KW-0804">Transcription</keyword>
<evidence type="ECO:0000256" key="2">
    <source>
        <dbReference type="ARBA" id="ARBA00023125"/>
    </source>
</evidence>
<dbReference type="PANTHER" id="PTHR43280">
    <property type="entry name" value="ARAC-FAMILY TRANSCRIPTIONAL REGULATOR"/>
    <property type="match status" value="1"/>
</dbReference>
<keyword evidence="2" id="KW-0238">DNA-binding</keyword>
<dbReference type="KEGG" id="rsi:Runsl_2175"/>
<evidence type="ECO:0000313" key="7">
    <source>
        <dbReference type="Proteomes" id="UP000000493"/>
    </source>
</evidence>
<evidence type="ECO:0000256" key="3">
    <source>
        <dbReference type="ARBA" id="ARBA00023163"/>
    </source>
</evidence>
<keyword evidence="7" id="KW-1185">Reference proteome</keyword>
<reference evidence="7" key="1">
    <citation type="submission" date="2011-06" db="EMBL/GenBank/DDBJ databases">
        <title>The complete genome of chromosome of Runella slithyformis DSM 19594.</title>
        <authorList>
            <consortium name="US DOE Joint Genome Institute (JGI-PGF)"/>
            <person name="Lucas S."/>
            <person name="Han J."/>
            <person name="Lapidus A."/>
            <person name="Bruce D."/>
            <person name="Goodwin L."/>
            <person name="Pitluck S."/>
            <person name="Peters L."/>
            <person name="Kyrpides N."/>
            <person name="Mavromatis K."/>
            <person name="Ivanova N."/>
            <person name="Ovchinnikova G."/>
            <person name="Zhang X."/>
            <person name="Misra M."/>
            <person name="Detter J.C."/>
            <person name="Tapia R."/>
            <person name="Han C."/>
            <person name="Land M."/>
            <person name="Hauser L."/>
            <person name="Markowitz V."/>
            <person name="Cheng J.-F."/>
            <person name="Hugenholtz P."/>
            <person name="Woyke T."/>
            <person name="Wu D."/>
            <person name="Tindall B."/>
            <person name="Faehrich R."/>
            <person name="Brambilla E."/>
            <person name="Klenk H.-P."/>
            <person name="Eisen J.A."/>
        </authorList>
    </citation>
    <scope>NUCLEOTIDE SEQUENCE [LARGE SCALE GENOMIC DNA]</scope>
    <source>
        <strain evidence="7">ATCC 29530 / DSM 19594 / LMG 11500 / NCIMB 11436 / LSU 4</strain>
    </source>
</reference>
<reference evidence="6 7" key="2">
    <citation type="journal article" date="2012" name="Stand. Genomic Sci.">
        <title>Complete genome sequence of the aquatic bacterium Runella slithyformis type strain (LSU 4(T)).</title>
        <authorList>
            <person name="Copeland A."/>
            <person name="Zhang X."/>
            <person name="Misra M."/>
            <person name="Lapidus A."/>
            <person name="Nolan M."/>
            <person name="Lucas S."/>
            <person name="Deshpande S."/>
            <person name="Cheng J.F."/>
            <person name="Tapia R."/>
            <person name="Goodwin L.A."/>
            <person name="Pitluck S."/>
            <person name="Liolios K."/>
            <person name="Pagani I."/>
            <person name="Ivanova N."/>
            <person name="Mikhailova N."/>
            <person name="Pati A."/>
            <person name="Chen A."/>
            <person name="Palaniappan K."/>
            <person name="Land M."/>
            <person name="Hauser L."/>
            <person name="Pan C."/>
            <person name="Jeffries C.D."/>
            <person name="Detter J.C."/>
            <person name="Brambilla E.M."/>
            <person name="Rohde M."/>
            <person name="Djao O.D."/>
            <person name="Goker M."/>
            <person name="Sikorski J."/>
            <person name="Tindall B.J."/>
            <person name="Woyke T."/>
            <person name="Bristow J."/>
            <person name="Eisen J.A."/>
            <person name="Markowitz V."/>
            <person name="Hugenholtz P."/>
            <person name="Kyrpides N.C."/>
            <person name="Klenk H.P."/>
            <person name="Mavromatis K."/>
        </authorList>
    </citation>
    <scope>NUCLEOTIDE SEQUENCE [LARGE SCALE GENOMIC DNA]</scope>
    <source>
        <strain evidence="7">ATCC 29530 / DSM 19594 / LMG 11500 / NCIMB 11436 / LSU 4</strain>
    </source>
</reference>
<dbReference type="SMART" id="SM00342">
    <property type="entry name" value="HTH_ARAC"/>
    <property type="match status" value="1"/>
</dbReference>
<evidence type="ECO:0000313" key="6">
    <source>
        <dbReference type="EMBL" id="AEI48587.1"/>
    </source>
</evidence>
<dbReference type="PANTHER" id="PTHR43280:SF29">
    <property type="entry name" value="ARAC-FAMILY TRANSCRIPTIONAL REGULATOR"/>
    <property type="match status" value="1"/>
</dbReference>
<dbReference type="GO" id="GO:0003700">
    <property type="term" value="F:DNA-binding transcription factor activity"/>
    <property type="evidence" value="ECO:0007669"/>
    <property type="project" value="InterPro"/>
</dbReference>
<dbReference type="InterPro" id="IPR018060">
    <property type="entry name" value="HTH_AraC"/>
</dbReference>
<proteinExistence type="predicted"/>